<reference evidence="1 2" key="1">
    <citation type="submission" date="2012-11" db="EMBL/GenBank/DDBJ databases">
        <title>Whole genome sequence of Gluconacetobacter europaeus NBRC3261.</title>
        <authorList>
            <person name="Azuma Y."/>
            <person name="Higashiura N."/>
            <person name="Hirakawa H."/>
            <person name="Matsushita K."/>
        </authorList>
    </citation>
    <scope>NUCLEOTIDE SEQUENCE [LARGE SCALE GENOMIC DNA]</scope>
    <source>
        <strain evidence="1 2">NBRC 3261</strain>
    </source>
</reference>
<gene>
    <name evidence="1" type="ORF">Geu3261_0160_014</name>
</gene>
<comment type="caution">
    <text evidence="1">The sequence shown here is derived from an EMBL/GenBank/DDBJ whole genome shotgun (WGS) entry which is preliminary data.</text>
</comment>
<name>A0A0D6Q1J7_KOMEU</name>
<protein>
    <submittedName>
        <fullName evidence="1">Uncharacterized protein</fullName>
    </submittedName>
</protein>
<evidence type="ECO:0000313" key="1">
    <source>
        <dbReference type="EMBL" id="GAN97289.1"/>
    </source>
</evidence>
<evidence type="ECO:0000313" key="2">
    <source>
        <dbReference type="Proteomes" id="UP000032675"/>
    </source>
</evidence>
<accession>A0A0D6Q1J7</accession>
<organism evidence="1 2">
    <name type="scientific">Komagataeibacter europaeus NBRC 3261</name>
    <dbReference type="NCBI Taxonomy" id="1234669"/>
    <lineage>
        <taxon>Bacteria</taxon>
        <taxon>Pseudomonadati</taxon>
        <taxon>Pseudomonadota</taxon>
        <taxon>Alphaproteobacteria</taxon>
        <taxon>Acetobacterales</taxon>
        <taxon>Acetobacteraceae</taxon>
        <taxon>Komagataeibacter</taxon>
    </lineage>
</organism>
<dbReference type="AlphaFoldDB" id="A0A0D6Q1J7"/>
<sequence>MIDLRFRGATIGQSITPGQQQQHPTKCGKTLAVANTTSKRAQIFQKTGNGQCNTATRSYGEKGTRNE</sequence>
<dbReference type="EMBL" id="BANI01000141">
    <property type="protein sequence ID" value="GAN97289.1"/>
    <property type="molecule type" value="Genomic_DNA"/>
</dbReference>
<dbReference type="Proteomes" id="UP000032675">
    <property type="component" value="Unassembled WGS sequence"/>
</dbReference>
<proteinExistence type="predicted"/>